<sequence length="247" mass="29616">MYRRIKLVDKTDISIIDKLEMDLQNLIQAMEIYFDEFVNHIDITNEIEEIRKFNPDHILSFNYTNTYQRLNKQDCCQIHGTACYKQGFPKKCSLVLGIPKTDIPFANTSVTFFYKEFQREYNKNETDYLKWIQYMHQKNTEYSNNYRKYISNLEIFEKKHPRKPYSLPIMALKPKEPEAPMNEIMILGHSLRGDFDILSPFFILENTNIIIFYKGDSDYKNKWKFICGPNSTIEKEHSHIDWKMLND</sequence>
<evidence type="ECO:0000313" key="1">
    <source>
        <dbReference type="EMBL" id="MBC5781218.1"/>
    </source>
</evidence>
<accession>A0ABR7IN71</accession>
<keyword evidence="2" id="KW-1185">Reference proteome</keyword>
<name>A0ABR7IN71_9FIRM</name>
<dbReference type="EMBL" id="JACOQG010000061">
    <property type="protein sequence ID" value="MBC5781218.1"/>
    <property type="molecule type" value="Genomic_DNA"/>
</dbReference>
<proteinExistence type="predicted"/>
<dbReference type="Proteomes" id="UP000649826">
    <property type="component" value="Unassembled WGS sequence"/>
</dbReference>
<dbReference type="Pfam" id="PF14253">
    <property type="entry name" value="AbiH"/>
    <property type="match status" value="1"/>
</dbReference>
<dbReference type="InterPro" id="IPR025935">
    <property type="entry name" value="AbiH"/>
</dbReference>
<comment type="caution">
    <text evidence="1">The sequence shown here is derived from an EMBL/GenBank/DDBJ whole genome shotgun (WGS) entry which is preliminary data.</text>
</comment>
<gene>
    <name evidence="1" type="ORF">H8Z82_16545</name>
</gene>
<protein>
    <submittedName>
        <fullName evidence="1">Uncharacterized protein</fullName>
    </submittedName>
</protein>
<organism evidence="1 2">
    <name type="scientific">Blautia difficilis</name>
    <dbReference type="NCBI Taxonomy" id="2763027"/>
    <lineage>
        <taxon>Bacteria</taxon>
        <taxon>Bacillati</taxon>
        <taxon>Bacillota</taxon>
        <taxon>Clostridia</taxon>
        <taxon>Lachnospirales</taxon>
        <taxon>Lachnospiraceae</taxon>
        <taxon>Blautia</taxon>
    </lineage>
</organism>
<evidence type="ECO:0000313" key="2">
    <source>
        <dbReference type="Proteomes" id="UP000649826"/>
    </source>
</evidence>
<reference evidence="1 2" key="1">
    <citation type="submission" date="2020-08" db="EMBL/GenBank/DDBJ databases">
        <title>Genome public.</title>
        <authorList>
            <person name="Liu C."/>
            <person name="Sun Q."/>
        </authorList>
    </citation>
    <scope>NUCLEOTIDE SEQUENCE [LARGE SCALE GENOMIC DNA]</scope>
    <source>
        <strain evidence="1 2">M29</strain>
    </source>
</reference>